<evidence type="ECO:0000256" key="2">
    <source>
        <dbReference type="ARBA" id="ARBA00008066"/>
    </source>
</evidence>
<organism evidence="8 9">
    <name type="scientific">Meristemomyces frigidus</name>
    <dbReference type="NCBI Taxonomy" id="1508187"/>
    <lineage>
        <taxon>Eukaryota</taxon>
        <taxon>Fungi</taxon>
        <taxon>Dikarya</taxon>
        <taxon>Ascomycota</taxon>
        <taxon>Pezizomycotina</taxon>
        <taxon>Dothideomycetes</taxon>
        <taxon>Dothideomycetidae</taxon>
        <taxon>Mycosphaerellales</taxon>
        <taxon>Teratosphaeriaceae</taxon>
        <taxon>Meristemomyces</taxon>
    </lineage>
</organism>
<feature type="transmembrane region" description="Helical" evidence="6">
    <location>
        <begin position="352"/>
        <end position="372"/>
    </location>
</feature>
<dbReference type="Pfam" id="PF01490">
    <property type="entry name" value="Aa_trans"/>
    <property type="match status" value="1"/>
</dbReference>
<keyword evidence="5 6" id="KW-0472">Membrane</keyword>
<gene>
    <name evidence="8" type="ORF">LTR62_005281</name>
</gene>
<feature type="transmembrane region" description="Helical" evidence="6">
    <location>
        <begin position="185"/>
        <end position="208"/>
    </location>
</feature>
<feature type="transmembrane region" description="Helical" evidence="6">
    <location>
        <begin position="419"/>
        <end position="443"/>
    </location>
</feature>
<evidence type="ECO:0000259" key="7">
    <source>
        <dbReference type="Pfam" id="PF01490"/>
    </source>
</evidence>
<feature type="domain" description="Amino acid transporter transmembrane" evidence="7">
    <location>
        <begin position="48"/>
        <end position="441"/>
    </location>
</feature>
<dbReference type="GO" id="GO:0015179">
    <property type="term" value="F:L-amino acid transmembrane transporter activity"/>
    <property type="evidence" value="ECO:0007669"/>
    <property type="project" value="TreeGrafter"/>
</dbReference>
<feature type="transmembrane region" description="Helical" evidence="6">
    <location>
        <begin position="270"/>
        <end position="292"/>
    </location>
</feature>
<evidence type="ECO:0000256" key="3">
    <source>
        <dbReference type="ARBA" id="ARBA00022692"/>
    </source>
</evidence>
<comment type="caution">
    <text evidence="8">The sequence shown here is derived from an EMBL/GenBank/DDBJ whole genome shotgun (WGS) entry which is preliminary data.</text>
</comment>
<evidence type="ECO:0000313" key="8">
    <source>
        <dbReference type="EMBL" id="KAK5111253.1"/>
    </source>
</evidence>
<feature type="transmembrane region" description="Helical" evidence="6">
    <location>
        <begin position="312"/>
        <end position="331"/>
    </location>
</feature>
<sequence>MAALVSEKKTAVATPISTSPSIREGVLVDDADDREVFKKGVGGVEFRTVTWQRATVIFVKYTVATGILGIPSALNTLGAVGGGLNLVGWGAMNAYTSVIAGKFKNNHPECHTIVDMSRLLWGNIVAEFVSALLVLGYILCTASAILGISTALNAVSEHGACTAVFSFVGMVLTIMFASIRTWSSMTWPLAVCFFCVMAAVFAVVIGAAQLKRPAAAPQTGPYELGFVAIAYPNFAAGITAANAIFVSSTGCPGTIPIISEMKKPTDFTKVTVTVGCIITVIYLTLSMTMYAYVGQWIASPSLGSAGPLIKKVAYGVALPILVVSAGLFNHVSAKYIFVRVLRNTKHLQSNSITHWATWLGLNTILGIFAYVFAEAVPVFNYLLALLACVCFAPMSIILPALFWMADHKHYREGSTKEKIIYVAHIGILLLGTFMCIGGIYGAADSIAKASTSGFSRVFSCADNSNTIISQQ</sequence>
<keyword evidence="3 6" id="KW-0812">Transmembrane</keyword>
<comment type="subcellular location">
    <subcellularLocation>
        <location evidence="1">Membrane</location>
        <topology evidence="1">Multi-pass membrane protein</topology>
    </subcellularLocation>
</comment>
<protein>
    <recommendedName>
        <fullName evidence="7">Amino acid transporter transmembrane domain-containing protein</fullName>
    </recommendedName>
</protein>
<dbReference type="EMBL" id="JAVRRL010000041">
    <property type="protein sequence ID" value="KAK5111253.1"/>
    <property type="molecule type" value="Genomic_DNA"/>
</dbReference>
<keyword evidence="4 6" id="KW-1133">Transmembrane helix</keyword>
<reference evidence="8" key="1">
    <citation type="submission" date="2023-08" db="EMBL/GenBank/DDBJ databases">
        <title>Black Yeasts Isolated from many extreme environments.</title>
        <authorList>
            <person name="Coleine C."/>
            <person name="Stajich J.E."/>
            <person name="Selbmann L."/>
        </authorList>
    </citation>
    <scope>NUCLEOTIDE SEQUENCE</scope>
    <source>
        <strain evidence="8">CCFEE 5401</strain>
    </source>
</reference>
<feature type="transmembrane region" description="Helical" evidence="6">
    <location>
        <begin position="378"/>
        <end position="398"/>
    </location>
</feature>
<evidence type="ECO:0000256" key="5">
    <source>
        <dbReference type="ARBA" id="ARBA00023136"/>
    </source>
</evidence>
<accession>A0AAN7TEG8</accession>
<evidence type="ECO:0000256" key="4">
    <source>
        <dbReference type="ARBA" id="ARBA00022989"/>
    </source>
</evidence>
<dbReference type="PANTHER" id="PTHR22950:SF697">
    <property type="entry name" value="AMINO ACID TRANSPORTER (EUROFUNG)"/>
    <property type="match status" value="1"/>
</dbReference>
<dbReference type="PANTHER" id="PTHR22950">
    <property type="entry name" value="AMINO ACID TRANSPORTER"/>
    <property type="match status" value="1"/>
</dbReference>
<feature type="transmembrane region" description="Helical" evidence="6">
    <location>
        <begin position="160"/>
        <end position="179"/>
    </location>
</feature>
<evidence type="ECO:0000256" key="1">
    <source>
        <dbReference type="ARBA" id="ARBA00004141"/>
    </source>
</evidence>
<dbReference type="AlphaFoldDB" id="A0AAN7TEG8"/>
<feature type="transmembrane region" description="Helical" evidence="6">
    <location>
        <begin position="124"/>
        <end position="148"/>
    </location>
</feature>
<evidence type="ECO:0000313" key="9">
    <source>
        <dbReference type="Proteomes" id="UP001310890"/>
    </source>
</evidence>
<evidence type="ECO:0000256" key="6">
    <source>
        <dbReference type="SAM" id="Phobius"/>
    </source>
</evidence>
<dbReference type="InterPro" id="IPR013057">
    <property type="entry name" value="AA_transpt_TM"/>
</dbReference>
<name>A0AAN7TEG8_9PEZI</name>
<dbReference type="Proteomes" id="UP001310890">
    <property type="component" value="Unassembled WGS sequence"/>
</dbReference>
<dbReference type="GO" id="GO:0016020">
    <property type="term" value="C:membrane"/>
    <property type="evidence" value="ECO:0007669"/>
    <property type="project" value="UniProtKB-SubCell"/>
</dbReference>
<comment type="similarity">
    <text evidence="2">Belongs to the amino acid/polyamine transporter 2 family.</text>
</comment>
<proteinExistence type="inferred from homology"/>